<dbReference type="AlphaFoldDB" id="A0A5B0LSV9"/>
<organism evidence="1 2">
    <name type="scientific">Puccinia graminis f. sp. tritici</name>
    <dbReference type="NCBI Taxonomy" id="56615"/>
    <lineage>
        <taxon>Eukaryota</taxon>
        <taxon>Fungi</taxon>
        <taxon>Dikarya</taxon>
        <taxon>Basidiomycota</taxon>
        <taxon>Pucciniomycotina</taxon>
        <taxon>Pucciniomycetes</taxon>
        <taxon>Pucciniales</taxon>
        <taxon>Pucciniaceae</taxon>
        <taxon>Puccinia</taxon>
    </lineage>
</organism>
<accession>A0A5B0LSV9</accession>
<dbReference type="Proteomes" id="UP000324748">
    <property type="component" value="Unassembled WGS sequence"/>
</dbReference>
<keyword evidence="2" id="KW-1185">Reference proteome</keyword>
<comment type="caution">
    <text evidence="1">The sequence shown here is derived from an EMBL/GenBank/DDBJ whole genome shotgun (WGS) entry which is preliminary data.</text>
</comment>
<sequence length="102" mass="10782">MIFGFLGKQSLVCGLGVLGRSGSSLGSSVKLERRLCCVSKEHSKSLISGTVQCNLPTKFTQGPVPLIRQTGSPSREGLCACILTRNICRFCSSAHGSPVALR</sequence>
<reference evidence="1 2" key="1">
    <citation type="submission" date="2019-05" db="EMBL/GenBank/DDBJ databases">
        <title>Emergence of the Ug99 lineage of the wheat stem rust pathogen through somatic hybridization.</title>
        <authorList>
            <person name="Li F."/>
            <person name="Upadhyaya N.M."/>
            <person name="Sperschneider J."/>
            <person name="Matny O."/>
            <person name="Nguyen-Phuc H."/>
            <person name="Mago R."/>
            <person name="Raley C."/>
            <person name="Miller M.E."/>
            <person name="Silverstein K.A.T."/>
            <person name="Henningsen E."/>
            <person name="Hirsch C.D."/>
            <person name="Visser B."/>
            <person name="Pretorius Z.A."/>
            <person name="Steffenson B.J."/>
            <person name="Schwessinger B."/>
            <person name="Dodds P.N."/>
            <person name="Figueroa M."/>
        </authorList>
    </citation>
    <scope>NUCLEOTIDE SEQUENCE [LARGE SCALE GENOMIC DNA]</scope>
    <source>
        <strain evidence="1">21-0</strain>
    </source>
</reference>
<evidence type="ECO:0000313" key="1">
    <source>
        <dbReference type="EMBL" id="KAA1067435.1"/>
    </source>
</evidence>
<evidence type="ECO:0000313" key="2">
    <source>
        <dbReference type="Proteomes" id="UP000324748"/>
    </source>
</evidence>
<gene>
    <name evidence="1" type="ORF">PGT21_005387</name>
</gene>
<proteinExistence type="predicted"/>
<dbReference type="EMBL" id="VSWC01000184">
    <property type="protein sequence ID" value="KAA1067435.1"/>
    <property type="molecule type" value="Genomic_DNA"/>
</dbReference>
<protein>
    <submittedName>
        <fullName evidence="1">Uncharacterized protein</fullName>
    </submittedName>
</protein>
<name>A0A5B0LSV9_PUCGR</name>